<comment type="caution">
    <text evidence="1">The sequence shown here is derived from an EMBL/GenBank/DDBJ whole genome shotgun (WGS) entry which is preliminary data.</text>
</comment>
<evidence type="ECO:0000313" key="1">
    <source>
        <dbReference type="EMBL" id="MBI2875456.1"/>
    </source>
</evidence>
<dbReference type="EMBL" id="JACPRF010000031">
    <property type="protein sequence ID" value="MBI2875456.1"/>
    <property type="molecule type" value="Genomic_DNA"/>
</dbReference>
<dbReference type="InterPro" id="IPR012340">
    <property type="entry name" value="NA-bd_OB-fold"/>
</dbReference>
<dbReference type="Proteomes" id="UP000769766">
    <property type="component" value="Unassembled WGS sequence"/>
</dbReference>
<dbReference type="SUPFAM" id="SSF50249">
    <property type="entry name" value="Nucleic acid-binding proteins"/>
    <property type="match status" value="1"/>
</dbReference>
<evidence type="ECO:0000313" key="2">
    <source>
        <dbReference type="Proteomes" id="UP000769766"/>
    </source>
</evidence>
<evidence type="ECO:0008006" key="3">
    <source>
        <dbReference type="Google" id="ProtNLM"/>
    </source>
</evidence>
<dbReference type="AlphaFoldDB" id="A0A932CLD1"/>
<organism evidence="1 2">
    <name type="scientific">Tectimicrobiota bacterium</name>
    <dbReference type="NCBI Taxonomy" id="2528274"/>
    <lineage>
        <taxon>Bacteria</taxon>
        <taxon>Pseudomonadati</taxon>
        <taxon>Nitrospinota/Tectimicrobiota group</taxon>
        <taxon>Candidatus Tectimicrobiota</taxon>
    </lineage>
</organism>
<sequence length="346" mass="39398">MKERVRKPVIPLEMMPEAGMREVTGQDGKSYLLRNDAMFTGVQHAQGEFSEFFLALRDECRILGHRCPECRHLIIPPFMQRCASCNFVQMTKEYVTDTGVLLASPVITIFAPSRFKDQVPFGTGRVCLQTPDGALTDTAMLVRVRTTRGAIRPGIYRKGTPVKLVFAEERRGEILDLFALPQSELTAEQIARSPLMESEIEWERLSEIEFEEPTPAMRQAVQEVIRGFRALAEKIQQSPRARANLAHWRRAVRVRTGGGTFGLILDNERLEVREGDLPNPDLVWTIEDPSILLRWLHDGLKGPGEELESPPLTDLVMEGTLWLDRTELETITRLDRIPRSLQRDRV</sequence>
<gene>
    <name evidence="1" type="ORF">HYY20_01085</name>
</gene>
<proteinExistence type="predicted"/>
<name>A0A932CLD1_UNCTE</name>
<protein>
    <recommendedName>
        <fullName evidence="3">DUF35 domain-containing protein</fullName>
    </recommendedName>
</protein>
<reference evidence="1" key="1">
    <citation type="submission" date="2020-07" db="EMBL/GenBank/DDBJ databases">
        <title>Huge and variable diversity of episymbiotic CPR bacteria and DPANN archaea in groundwater ecosystems.</title>
        <authorList>
            <person name="He C.Y."/>
            <person name="Keren R."/>
            <person name="Whittaker M."/>
            <person name="Farag I.F."/>
            <person name="Doudna J."/>
            <person name="Cate J.H.D."/>
            <person name="Banfield J.F."/>
        </authorList>
    </citation>
    <scope>NUCLEOTIDE SEQUENCE</scope>
    <source>
        <strain evidence="1">NC_groundwater_672_Ag_B-0.1um_62_36</strain>
    </source>
</reference>
<accession>A0A932CLD1</accession>
<dbReference type="Gene3D" id="6.10.30.10">
    <property type="match status" value="1"/>
</dbReference>